<name>A0A8B6H9A5_MYTGA</name>
<evidence type="ECO:0000313" key="1">
    <source>
        <dbReference type="EMBL" id="VDI75667.1"/>
    </source>
</evidence>
<dbReference type="EMBL" id="UYJE01009681">
    <property type="protein sequence ID" value="VDI75667.1"/>
    <property type="molecule type" value="Genomic_DNA"/>
</dbReference>
<dbReference type="AlphaFoldDB" id="A0A8B6H9A5"/>
<evidence type="ECO:0000313" key="2">
    <source>
        <dbReference type="Proteomes" id="UP000596742"/>
    </source>
</evidence>
<organism evidence="1 2">
    <name type="scientific">Mytilus galloprovincialis</name>
    <name type="common">Mediterranean mussel</name>
    <dbReference type="NCBI Taxonomy" id="29158"/>
    <lineage>
        <taxon>Eukaryota</taxon>
        <taxon>Metazoa</taxon>
        <taxon>Spiralia</taxon>
        <taxon>Lophotrochozoa</taxon>
        <taxon>Mollusca</taxon>
        <taxon>Bivalvia</taxon>
        <taxon>Autobranchia</taxon>
        <taxon>Pteriomorphia</taxon>
        <taxon>Mytilida</taxon>
        <taxon>Mytiloidea</taxon>
        <taxon>Mytilidae</taxon>
        <taxon>Mytilinae</taxon>
        <taxon>Mytilus</taxon>
    </lineage>
</organism>
<dbReference type="Proteomes" id="UP000596742">
    <property type="component" value="Unassembled WGS sequence"/>
</dbReference>
<keyword evidence="2" id="KW-1185">Reference proteome</keyword>
<comment type="caution">
    <text evidence="1">The sequence shown here is derived from an EMBL/GenBank/DDBJ whole genome shotgun (WGS) entry which is preliminary data.</text>
</comment>
<protein>
    <submittedName>
        <fullName evidence="1">Uncharacterized protein</fullName>
    </submittedName>
</protein>
<proteinExistence type="predicted"/>
<reference evidence="1" key="1">
    <citation type="submission" date="2018-11" db="EMBL/GenBank/DDBJ databases">
        <authorList>
            <person name="Alioto T."/>
            <person name="Alioto T."/>
        </authorList>
    </citation>
    <scope>NUCLEOTIDE SEQUENCE</scope>
</reference>
<gene>
    <name evidence="1" type="ORF">MGAL_10B074712</name>
</gene>
<sequence>MKYKQDIRNTAVVLNVTRFVDVPCSPSNNSSTDTVTEGLGQIHNALSHLNTNHILQSVINGTFRIFCGAEMINNCADVRKCEKHKQYEHVKCMELGGLPSSR</sequence>
<dbReference type="OrthoDB" id="10587055at2759"/>
<accession>A0A8B6H9A5</accession>